<dbReference type="Pfam" id="PF04488">
    <property type="entry name" value="Gly_transf_sug"/>
    <property type="match status" value="1"/>
</dbReference>
<dbReference type="PANTHER" id="PTHR32385:SF15">
    <property type="entry name" value="INOSITOL PHOSPHOCERAMIDE MANNOSYLTRANSFERASE 1"/>
    <property type="match status" value="1"/>
</dbReference>
<keyword evidence="1 2" id="KW-0808">Transferase</keyword>
<gene>
    <name evidence="2" type="ORF">FOD75_04390</name>
</gene>
<dbReference type="InterPro" id="IPR051706">
    <property type="entry name" value="Glycosyltransferase_domain"/>
</dbReference>
<organism evidence="2 3">
    <name type="scientific">Limosilactobacillus reuteri</name>
    <name type="common">Lactobacillus reuteri</name>
    <dbReference type="NCBI Taxonomy" id="1598"/>
    <lineage>
        <taxon>Bacteria</taxon>
        <taxon>Bacillati</taxon>
        <taxon>Bacillota</taxon>
        <taxon>Bacilli</taxon>
        <taxon>Lactobacillales</taxon>
        <taxon>Lactobacillaceae</taxon>
        <taxon>Limosilactobacillus</taxon>
    </lineage>
</organism>
<proteinExistence type="predicted"/>
<dbReference type="RefSeq" id="WP_144226866.1">
    <property type="nucleotide sequence ID" value="NZ_CP041676.1"/>
</dbReference>
<dbReference type="InterPro" id="IPR029044">
    <property type="entry name" value="Nucleotide-diphossugar_trans"/>
</dbReference>
<dbReference type="GO" id="GO:0051999">
    <property type="term" value="P:mannosyl-inositol phosphorylceramide biosynthetic process"/>
    <property type="evidence" value="ECO:0007669"/>
    <property type="project" value="TreeGrafter"/>
</dbReference>
<dbReference type="SUPFAM" id="SSF53448">
    <property type="entry name" value="Nucleotide-diphospho-sugar transferases"/>
    <property type="match status" value="1"/>
</dbReference>
<evidence type="ECO:0000313" key="3">
    <source>
        <dbReference type="Proteomes" id="UP000316394"/>
    </source>
</evidence>
<dbReference type="PANTHER" id="PTHR32385">
    <property type="entry name" value="MANNOSYL PHOSPHORYLINOSITOL CERAMIDE SYNTHASE"/>
    <property type="match status" value="1"/>
</dbReference>
<name>A0A517D579_LIMRT</name>
<dbReference type="Gene3D" id="3.90.550.20">
    <property type="match status" value="1"/>
</dbReference>
<dbReference type="InterPro" id="IPR007577">
    <property type="entry name" value="GlycoTrfase_DXD_sugar-bd_CS"/>
</dbReference>
<accession>A0A517D579</accession>
<evidence type="ECO:0000256" key="1">
    <source>
        <dbReference type="ARBA" id="ARBA00022679"/>
    </source>
</evidence>
<protein>
    <submittedName>
        <fullName evidence="2">Glycosyl transferase</fullName>
    </submittedName>
</protein>
<dbReference type="AlphaFoldDB" id="A0A517D579"/>
<dbReference type="GO" id="GO:0000030">
    <property type="term" value="F:mannosyltransferase activity"/>
    <property type="evidence" value="ECO:0007669"/>
    <property type="project" value="TreeGrafter"/>
</dbReference>
<dbReference type="GO" id="GO:0016020">
    <property type="term" value="C:membrane"/>
    <property type="evidence" value="ECO:0007669"/>
    <property type="project" value="GOC"/>
</dbReference>
<reference evidence="2 3" key="1">
    <citation type="submission" date="2019-07" db="EMBL/GenBank/DDBJ databases">
        <title>Gastrointestinal microbiota of Peromyscus leucopus, the white-footed mouse.</title>
        <authorList>
            <person name="Milovic A."/>
            <person name="Bassam K."/>
            <person name="Barbour A.G."/>
        </authorList>
    </citation>
    <scope>NUCLEOTIDE SEQUENCE [LARGE SCALE GENOMIC DNA]</scope>
    <source>
        <strain evidence="2 3">LL7</strain>
    </source>
</reference>
<dbReference type="EMBL" id="CP041676">
    <property type="protein sequence ID" value="QDR72387.1"/>
    <property type="molecule type" value="Genomic_DNA"/>
</dbReference>
<sequence length="241" mass="28809">MIPKIIHYAWIGEKMPIYVSKRIEDWKSKMPDWEFRLWNEDNYDFHKFAFTDYNYKRKRWGYIADELRYDVINKYGGFYLDTDMIIKKDLSPLLNNKEVWGFMYDNNILTSFFGGEPNQPFFDRILSYYADPINENDIKRMPSNPVITNFFIEYFGSDFINNGSFQEPQKGFKIFPRDYFCYPSKNDNANYTEHLFDNSWGTSQQGIKGIIKGIARKQVPILYGNISNKRGVNYSKQFLKQ</sequence>
<evidence type="ECO:0000313" key="2">
    <source>
        <dbReference type="EMBL" id="QDR72387.1"/>
    </source>
</evidence>
<dbReference type="Proteomes" id="UP000316394">
    <property type="component" value="Chromosome"/>
</dbReference>